<keyword evidence="6" id="KW-1185">Reference proteome</keyword>
<keyword evidence="4" id="KW-0560">Oxidoreductase</keyword>
<dbReference type="Proteomes" id="UP000237923">
    <property type="component" value="Unassembled WGS sequence"/>
</dbReference>
<dbReference type="KEGG" id="lsu:A6B45_04350"/>
<evidence type="ECO:0000256" key="1">
    <source>
        <dbReference type="ARBA" id="ARBA00038454"/>
    </source>
</evidence>
<dbReference type="Proteomes" id="UP000239237">
    <property type="component" value="Unassembled WGS sequence"/>
</dbReference>
<accession>A0A2N9K8S9</accession>
<evidence type="ECO:0000313" key="4">
    <source>
        <dbReference type="EMBL" id="SPE06909.1"/>
    </source>
</evidence>
<evidence type="ECO:0000259" key="2">
    <source>
        <dbReference type="Pfam" id="PF01590"/>
    </source>
</evidence>
<dbReference type="PANTHER" id="PTHR21021">
    <property type="entry name" value="GAF/PUTATIVE CYTOSKELETAL PROTEIN"/>
    <property type="match status" value="1"/>
</dbReference>
<dbReference type="SUPFAM" id="SSF55781">
    <property type="entry name" value="GAF domain-like"/>
    <property type="match status" value="1"/>
</dbReference>
<dbReference type="EMBL" id="OKQR01000001">
    <property type="protein sequence ID" value="SPD91641.1"/>
    <property type="molecule type" value="Genomic_DNA"/>
</dbReference>
<dbReference type="InterPro" id="IPR051330">
    <property type="entry name" value="Phosphatase_reg/MetRdx"/>
</dbReference>
<dbReference type="InterPro" id="IPR003018">
    <property type="entry name" value="GAF"/>
</dbReference>
<dbReference type="EC" id="1.8.4.14" evidence="4"/>
<dbReference type="GeneID" id="99674013"/>
<evidence type="ECO:0000313" key="6">
    <source>
        <dbReference type="Proteomes" id="UP000239237"/>
    </source>
</evidence>
<dbReference type="AlphaFoldDB" id="A0A2N9K8S9"/>
<evidence type="ECO:0000313" key="3">
    <source>
        <dbReference type="EMBL" id="SPD91641.1"/>
    </source>
</evidence>
<dbReference type="GO" id="GO:0033745">
    <property type="term" value="F:L-methionine-(R)-S-oxide reductase activity"/>
    <property type="evidence" value="ECO:0007669"/>
    <property type="project" value="UniProtKB-EC"/>
</dbReference>
<name>A0A2N9K8S9_9LACO</name>
<organism evidence="4 5">
    <name type="scientific">Leuconostoc suionicum</name>
    <dbReference type="NCBI Taxonomy" id="1511761"/>
    <lineage>
        <taxon>Bacteria</taxon>
        <taxon>Bacillati</taxon>
        <taxon>Bacillota</taxon>
        <taxon>Bacilli</taxon>
        <taxon>Lactobacillales</taxon>
        <taxon>Lactobacillaceae</taxon>
        <taxon>Leuconostoc</taxon>
    </lineage>
</organism>
<dbReference type="FunFam" id="3.30.450.40:FF:000008">
    <property type="entry name" value="GAF domain-containing proteins"/>
    <property type="match status" value="1"/>
</dbReference>
<comment type="similarity">
    <text evidence="1">Belongs to the free Met sulfoxide reductase family.</text>
</comment>
<dbReference type="RefSeq" id="WP_072613527.1">
    <property type="nucleotide sequence ID" value="NZ_AP017935.1"/>
</dbReference>
<reference evidence="3 6" key="1">
    <citation type="submission" date="2018-02" db="EMBL/GenBank/DDBJ databases">
        <authorList>
            <person name="Rodrigo-Torres L."/>
            <person name="Arahal R. D."/>
            <person name="Lucena T."/>
        </authorList>
    </citation>
    <scope>NUCLEOTIDE SEQUENCE [LARGE SCALE GENOMIC DNA]</scope>
    <source>
        <strain evidence="3 6">CECT 8486</strain>
    </source>
</reference>
<feature type="domain" description="GAF" evidence="2">
    <location>
        <begin position="12"/>
        <end position="151"/>
    </location>
</feature>
<evidence type="ECO:0000313" key="5">
    <source>
        <dbReference type="Proteomes" id="UP000237923"/>
    </source>
</evidence>
<dbReference type="Gene3D" id="3.30.450.40">
    <property type="match status" value="1"/>
</dbReference>
<dbReference type="EMBL" id="OKQU01000001">
    <property type="protein sequence ID" value="SPE06909.1"/>
    <property type="molecule type" value="Genomic_DNA"/>
</dbReference>
<proteinExistence type="inferred from homology"/>
<dbReference type="GO" id="GO:0005829">
    <property type="term" value="C:cytosol"/>
    <property type="evidence" value="ECO:0007669"/>
    <property type="project" value="TreeGrafter"/>
</dbReference>
<dbReference type="PANTHER" id="PTHR21021:SF15">
    <property type="entry name" value="FREE METHIONINE-R-SULFOXIDE REDUCTASE"/>
    <property type="match status" value="1"/>
</dbReference>
<reference evidence="4 5" key="2">
    <citation type="submission" date="2018-02" db="EMBL/GenBank/DDBJ databases">
        <authorList>
            <person name="Cohen D.B."/>
            <person name="Kent A.D."/>
        </authorList>
    </citation>
    <scope>NUCLEOTIDE SEQUENCE [LARGE SCALE GENOMIC DNA]</scope>
    <source>
        <strain evidence="4 5">CECT 9216</strain>
    </source>
</reference>
<gene>
    <name evidence="4" type="primary">msrC</name>
    <name evidence="3" type="ORF">LES8486_00625</name>
    <name evidence="4" type="ORF">LES9216_00772</name>
</gene>
<dbReference type="InterPro" id="IPR029016">
    <property type="entry name" value="GAF-like_dom_sf"/>
</dbReference>
<dbReference type="Pfam" id="PF01590">
    <property type="entry name" value="GAF"/>
    <property type="match status" value="1"/>
</dbReference>
<protein>
    <submittedName>
        <fullName evidence="4">Free methionine-R-sulfoxide reductase</fullName>
        <ecNumber evidence="4">1.8.4.14</ecNumber>
    </submittedName>
</protein>
<sequence length="151" mass="16490">MSKVISLVGQQLDALLENETNIVSNLANTAALLFQNYENLNWAGFYIYNDDAKELDLGPFQGKVACMHIKPGSGVVGTAFANKESIVVPNVHEFAGHIACDADSNSELVVPIFKNGQIYGIIDIDSPILNRFGENEKNEVEELAEILANHI</sequence>